<feature type="active site" description="Charge relay system" evidence="14">
    <location>
        <position position="252"/>
    </location>
</feature>
<evidence type="ECO:0000256" key="3">
    <source>
        <dbReference type="ARBA" id="ARBA00010541"/>
    </source>
</evidence>
<dbReference type="EC" id="3.4.21.107" evidence="4"/>
<evidence type="ECO:0000256" key="6">
    <source>
        <dbReference type="ARBA" id="ARBA00022670"/>
    </source>
</evidence>
<feature type="compositionally biased region" description="Gly residues" evidence="16">
    <location>
        <begin position="108"/>
        <end position="124"/>
    </location>
</feature>
<feature type="region of interest" description="Disordered" evidence="16">
    <location>
        <begin position="106"/>
        <end position="132"/>
    </location>
</feature>
<dbReference type="Gene3D" id="2.40.10.120">
    <property type="match status" value="1"/>
</dbReference>
<dbReference type="OrthoDB" id="7358927at2"/>
<evidence type="ECO:0000256" key="14">
    <source>
        <dbReference type="PIRSR" id="PIRSR611782-1"/>
    </source>
</evidence>
<dbReference type="Gene3D" id="2.30.42.10">
    <property type="match status" value="2"/>
</dbReference>
<proteinExistence type="inferred from homology"/>
<dbReference type="Pfam" id="PF13365">
    <property type="entry name" value="Trypsin_2"/>
    <property type="match status" value="1"/>
</dbReference>
<dbReference type="InterPro" id="IPR011782">
    <property type="entry name" value="Pept_S1C_Do"/>
</dbReference>
<evidence type="ECO:0000256" key="5">
    <source>
        <dbReference type="ARBA" id="ARBA00013958"/>
    </source>
</evidence>
<organism evidence="18 19">
    <name type="scientific">Aquabacter spiritensis</name>
    <dbReference type="NCBI Taxonomy" id="933073"/>
    <lineage>
        <taxon>Bacteria</taxon>
        <taxon>Pseudomonadati</taxon>
        <taxon>Pseudomonadota</taxon>
        <taxon>Alphaproteobacteria</taxon>
        <taxon>Hyphomicrobiales</taxon>
        <taxon>Xanthobacteraceae</taxon>
        <taxon>Aquabacter</taxon>
    </lineage>
</organism>
<feature type="active site" description="Charge relay system" evidence="14">
    <location>
        <position position="149"/>
    </location>
</feature>
<dbReference type="InterPro" id="IPR009003">
    <property type="entry name" value="Peptidase_S1_PA"/>
</dbReference>
<dbReference type="InterPro" id="IPR036034">
    <property type="entry name" value="PDZ_sf"/>
</dbReference>
<dbReference type="SUPFAM" id="SSF50156">
    <property type="entry name" value="PDZ domain-like"/>
    <property type="match status" value="2"/>
</dbReference>
<evidence type="ECO:0000313" key="18">
    <source>
        <dbReference type="EMBL" id="TCT07594.1"/>
    </source>
</evidence>
<evidence type="ECO:0000256" key="13">
    <source>
        <dbReference type="ARBA" id="ARBA00032850"/>
    </source>
</evidence>
<dbReference type="PRINTS" id="PR00834">
    <property type="entry name" value="PROTEASES2C"/>
</dbReference>
<dbReference type="GO" id="GO:0006508">
    <property type="term" value="P:proteolysis"/>
    <property type="evidence" value="ECO:0007669"/>
    <property type="project" value="UniProtKB-KW"/>
</dbReference>
<dbReference type="PANTHER" id="PTHR22939">
    <property type="entry name" value="SERINE PROTEASE FAMILY S1C HTRA-RELATED"/>
    <property type="match status" value="1"/>
</dbReference>
<dbReference type="InterPro" id="IPR001478">
    <property type="entry name" value="PDZ"/>
</dbReference>
<comment type="similarity">
    <text evidence="3">Belongs to the peptidase S1C family.</text>
</comment>
<evidence type="ECO:0000256" key="1">
    <source>
        <dbReference type="ARBA" id="ARBA00001772"/>
    </source>
</evidence>
<feature type="domain" description="PDZ" evidence="17">
    <location>
        <begin position="308"/>
        <end position="387"/>
    </location>
</feature>
<evidence type="ECO:0000256" key="9">
    <source>
        <dbReference type="ARBA" id="ARBA00022764"/>
    </source>
</evidence>
<keyword evidence="10" id="KW-0378">Hydrolase</keyword>
<feature type="domain" description="PDZ" evidence="17">
    <location>
        <begin position="404"/>
        <end position="473"/>
    </location>
</feature>
<dbReference type="SMART" id="SM00228">
    <property type="entry name" value="PDZ"/>
    <property type="match status" value="2"/>
</dbReference>
<keyword evidence="6 18" id="KW-0645">Protease</keyword>
<dbReference type="GO" id="GO:0004252">
    <property type="term" value="F:serine-type endopeptidase activity"/>
    <property type="evidence" value="ECO:0007669"/>
    <property type="project" value="InterPro"/>
</dbReference>
<dbReference type="EMBL" id="SMAI01000001">
    <property type="protein sequence ID" value="TCT07594.1"/>
    <property type="molecule type" value="Genomic_DNA"/>
</dbReference>
<accession>A0A4R3M303</accession>
<evidence type="ECO:0000256" key="11">
    <source>
        <dbReference type="ARBA" id="ARBA00022825"/>
    </source>
</evidence>
<dbReference type="InterPro" id="IPR001940">
    <property type="entry name" value="Peptidase_S1C"/>
</dbReference>
<feature type="binding site" evidence="15">
    <location>
        <position position="149"/>
    </location>
    <ligand>
        <name>substrate</name>
    </ligand>
</feature>
<evidence type="ECO:0000256" key="2">
    <source>
        <dbReference type="ARBA" id="ARBA00004418"/>
    </source>
</evidence>
<keyword evidence="12" id="KW-0346">Stress response</keyword>
<evidence type="ECO:0000259" key="17">
    <source>
        <dbReference type="PROSITE" id="PS50106"/>
    </source>
</evidence>
<dbReference type="PANTHER" id="PTHR22939:SF130">
    <property type="entry name" value="PERIPLASMIC SERINE ENDOPROTEASE DEGP-LIKE-RELATED"/>
    <property type="match status" value="1"/>
</dbReference>
<evidence type="ECO:0000256" key="8">
    <source>
        <dbReference type="ARBA" id="ARBA00022737"/>
    </source>
</evidence>
<evidence type="ECO:0000256" key="7">
    <source>
        <dbReference type="ARBA" id="ARBA00022729"/>
    </source>
</evidence>
<dbReference type="PROSITE" id="PS50106">
    <property type="entry name" value="PDZ"/>
    <property type="match status" value="2"/>
</dbReference>
<feature type="binding site" evidence="15">
    <location>
        <begin position="250"/>
        <end position="252"/>
    </location>
    <ligand>
        <name>substrate</name>
    </ligand>
</feature>
<keyword evidence="8" id="KW-0677">Repeat</keyword>
<dbReference type="SUPFAM" id="SSF50494">
    <property type="entry name" value="Trypsin-like serine proteases"/>
    <property type="match status" value="1"/>
</dbReference>
<reference evidence="18 19" key="1">
    <citation type="submission" date="2019-03" db="EMBL/GenBank/DDBJ databases">
        <title>Genomic Encyclopedia of Type Strains, Phase IV (KMG-IV): sequencing the most valuable type-strain genomes for metagenomic binning, comparative biology and taxonomic classification.</title>
        <authorList>
            <person name="Goeker M."/>
        </authorList>
    </citation>
    <scope>NUCLEOTIDE SEQUENCE [LARGE SCALE GENOMIC DNA]</scope>
    <source>
        <strain evidence="18 19">DSM 9035</strain>
    </source>
</reference>
<keyword evidence="9" id="KW-0574">Periplasm</keyword>
<evidence type="ECO:0000313" key="19">
    <source>
        <dbReference type="Proteomes" id="UP000294664"/>
    </source>
</evidence>
<feature type="binding site" evidence="15">
    <location>
        <position position="179"/>
    </location>
    <ligand>
        <name>substrate</name>
    </ligand>
</feature>
<sequence length="514" mass="52740">MTGITSPSSRVRRRRAALLAGAVGLAMTGVVAGQFLPPYTSPASAQISTNQSAGQNSFADVVEKVSPAVVSVKVKKDVDPRQMAMGEDGPFGGDVPPQIERFLKRFGFEGGPNGQPRGPRGGEQPGRRVAGQGSGFIISADGYVVTNNHVIDGASEVDVTTTDGKDYTAKVIGTDPRTDVALLKIEGKNDLPWVKLSDTPPRIGDWVIAVGNPFGLGGTVTAGIVSARGRDIGAGPYDDFLQIDAAVNRGNSGGPTFGLNGEVIGMNTAIVSPSGGNVGIAFAIPSETVKTVVNQLRESGKVARGYIGVQIQPVTDDLASGLGLNEAQGALIAQVQPDTPAAKAGLKSGDVVAKVNGDTVKDARDLSRRIGMMKPGSTVALSVIRDGKTLAMDVKLEQLPNEQQASLSEKSGGKQAGTDVPRLGLQLAPAKSVQGAGTEGVVVTEVDPNGAAAQRGIRSGDVILDVGGKAVSSANDVRDGLAAAKAENRKAVLMRVKGEQGVRFVAVTLSDKAG</sequence>
<keyword evidence="7" id="KW-0732">Signal</keyword>
<evidence type="ECO:0000256" key="15">
    <source>
        <dbReference type="PIRSR" id="PIRSR611782-2"/>
    </source>
</evidence>
<dbReference type="FunFam" id="2.30.42.10:FF:000037">
    <property type="entry name" value="Periplasmic serine endoprotease DegP-like"/>
    <property type="match status" value="1"/>
</dbReference>
<protein>
    <recommendedName>
        <fullName evidence="5">Probable periplasmic serine endoprotease DegP-like</fullName>
        <ecNumber evidence="4">3.4.21.107</ecNumber>
    </recommendedName>
    <alternativeName>
        <fullName evidence="13">Protease Do</fullName>
    </alternativeName>
</protein>
<keyword evidence="11" id="KW-0720">Serine protease</keyword>
<evidence type="ECO:0000256" key="10">
    <source>
        <dbReference type="ARBA" id="ARBA00022801"/>
    </source>
</evidence>
<dbReference type="Pfam" id="PF13180">
    <property type="entry name" value="PDZ_2"/>
    <property type="match status" value="2"/>
</dbReference>
<keyword evidence="19" id="KW-1185">Reference proteome</keyword>
<dbReference type="AlphaFoldDB" id="A0A4R3M303"/>
<evidence type="ECO:0000256" key="12">
    <source>
        <dbReference type="ARBA" id="ARBA00023016"/>
    </source>
</evidence>
<dbReference type="GO" id="GO:0042597">
    <property type="term" value="C:periplasmic space"/>
    <property type="evidence" value="ECO:0007669"/>
    <property type="project" value="UniProtKB-SubCell"/>
</dbReference>
<dbReference type="RefSeq" id="WP_132028500.1">
    <property type="nucleotide sequence ID" value="NZ_SMAI01000001.1"/>
</dbReference>
<comment type="catalytic activity">
    <reaction evidence="1">
        <text>Acts on substrates that are at least partially unfolded. The cleavage site P1 residue is normally between a pair of hydrophobic residues, such as Val-|-Val.</text>
        <dbReference type="EC" id="3.4.21.107"/>
    </reaction>
</comment>
<feature type="active site" description="Charge relay system" evidence="14">
    <location>
        <position position="179"/>
    </location>
</feature>
<evidence type="ECO:0000256" key="4">
    <source>
        <dbReference type="ARBA" id="ARBA00013035"/>
    </source>
</evidence>
<gene>
    <name evidence="18" type="ORF">EDC64_101113</name>
</gene>
<comment type="caution">
    <text evidence="18">The sequence shown here is derived from an EMBL/GenBank/DDBJ whole genome shotgun (WGS) entry which is preliminary data.</text>
</comment>
<evidence type="ECO:0000256" key="16">
    <source>
        <dbReference type="SAM" id="MobiDB-lite"/>
    </source>
</evidence>
<dbReference type="Proteomes" id="UP000294664">
    <property type="component" value="Unassembled WGS sequence"/>
</dbReference>
<name>A0A4R3M303_9HYPH</name>
<comment type="subcellular location">
    <subcellularLocation>
        <location evidence="2">Periplasm</location>
    </subcellularLocation>
</comment>
<dbReference type="CDD" id="cd10839">
    <property type="entry name" value="cpPDZ1_DegP-like"/>
    <property type="match status" value="1"/>
</dbReference>
<dbReference type="FunFam" id="2.40.10.120:FF:000007">
    <property type="entry name" value="Periplasmic serine endoprotease DegP-like"/>
    <property type="match status" value="1"/>
</dbReference>
<dbReference type="NCBIfam" id="TIGR02037">
    <property type="entry name" value="degP_htrA_DO"/>
    <property type="match status" value="1"/>
</dbReference>